<dbReference type="EMBL" id="JAASRM010000001">
    <property type="protein sequence ID" value="NIK87284.1"/>
    <property type="molecule type" value="Genomic_DNA"/>
</dbReference>
<protein>
    <submittedName>
        <fullName evidence="1">Uncharacterized protein</fullName>
    </submittedName>
</protein>
<reference evidence="1 2" key="1">
    <citation type="submission" date="2020-03" db="EMBL/GenBank/DDBJ databases">
        <title>Genomic Encyclopedia of Type Strains, Phase IV (KMG-IV): sequencing the most valuable type-strain genomes for metagenomic binning, comparative biology and taxonomic classification.</title>
        <authorList>
            <person name="Goeker M."/>
        </authorList>
    </citation>
    <scope>NUCLEOTIDE SEQUENCE [LARGE SCALE GENOMIC DNA]</scope>
    <source>
        <strain evidence="1 2">DSM 19867</strain>
    </source>
</reference>
<dbReference type="RefSeq" id="WP_167080738.1">
    <property type="nucleotide sequence ID" value="NZ_JAASRM010000001.1"/>
</dbReference>
<keyword evidence="2" id="KW-1185">Reference proteome</keyword>
<organism evidence="1 2">
    <name type="scientific">Rhizomicrobium palustre</name>
    <dbReference type="NCBI Taxonomy" id="189966"/>
    <lineage>
        <taxon>Bacteria</taxon>
        <taxon>Pseudomonadati</taxon>
        <taxon>Pseudomonadota</taxon>
        <taxon>Alphaproteobacteria</taxon>
        <taxon>Micropepsales</taxon>
        <taxon>Micropepsaceae</taxon>
        <taxon>Rhizomicrobium</taxon>
    </lineage>
</organism>
<accession>A0A846MV08</accession>
<proteinExistence type="predicted"/>
<evidence type="ECO:0000313" key="2">
    <source>
        <dbReference type="Proteomes" id="UP000570514"/>
    </source>
</evidence>
<sequence length="313" mass="34321">MRNPSLILFLCGTLLAGCSSTPQPDVTQLAPWTRELRDRQPEEAFAAVYRWRGHSLVFVGASHSTRSDSPTFKLIADVYARKRFDTLIAEGFSYAAGPDAPRTLQWLQSQTETDGFVMGGESVPALRGAVQQHAHIWGGEPGDSVIRDRLLAEGISDVDLLGFYTLRSVPQWIREKRIADGGDPRVKDLVESELIRNRSRLGLKEALLPDYTAWAQWYERTNGQAFGSKFQLEEVGPLVDGDFSTNKLAAAVGRARDAFLLGTIADHLGEGENLLVVFGASHLMILRPALDRMLGAPCYVGGNMGTAPASCFE</sequence>
<dbReference type="PROSITE" id="PS51257">
    <property type="entry name" value="PROKAR_LIPOPROTEIN"/>
    <property type="match status" value="1"/>
</dbReference>
<dbReference type="AlphaFoldDB" id="A0A846MV08"/>
<dbReference type="Proteomes" id="UP000570514">
    <property type="component" value="Unassembled WGS sequence"/>
</dbReference>
<evidence type="ECO:0000313" key="1">
    <source>
        <dbReference type="EMBL" id="NIK87284.1"/>
    </source>
</evidence>
<comment type="caution">
    <text evidence="1">The sequence shown here is derived from an EMBL/GenBank/DDBJ whole genome shotgun (WGS) entry which is preliminary data.</text>
</comment>
<name>A0A846MV08_9PROT</name>
<gene>
    <name evidence="1" type="ORF">FHS83_000602</name>
</gene>